<dbReference type="Proteomes" id="UP000580250">
    <property type="component" value="Unassembled WGS sequence"/>
</dbReference>
<feature type="coiled-coil region" evidence="1">
    <location>
        <begin position="127"/>
        <end position="154"/>
    </location>
</feature>
<evidence type="ECO:0000313" key="3">
    <source>
        <dbReference type="EMBL" id="CAD2203871.1"/>
    </source>
</evidence>
<evidence type="ECO:0000256" key="1">
    <source>
        <dbReference type="SAM" id="Coils"/>
    </source>
</evidence>
<accession>A0A6V7XXB2</accession>
<proteinExistence type="predicted"/>
<evidence type="ECO:0000256" key="2">
    <source>
        <dbReference type="SAM" id="MobiDB-lite"/>
    </source>
</evidence>
<sequence length="233" mass="27895">MLRWTSVRRRSSYWEPSELKQRYAFNQNSSLSHDFRPASARSSFGQIASTPTKRQFRRAMTMNADRRKTENDDEIDNIEAPPDDPHQPLNSFQFFNKKEKQRRYSLWTERYSLDYLKQKKIKTKMVILSREENEEEEKEEKEEINEDNVVKEENLRKRMQQRRRRLGLQLFPKSEEKMEEIRAVTMYDGAYCNVGSPLLSIDAETETEAEEEQQRCRDTSYYLVSQNLVLNIA</sequence>
<feature type="region of interest" description="Disordered" evidence="2">
    <location>
        <begin position="34"/>
        <end position="91"/>
    </location>
</feature>
<organism evidence="3 4">
    <name type="scientific">Meloidogyne enterolobii</name>
    <name type="common">Root-knot nematode worm</name>
    <name type="synonym">Meloidogyne mayaguensis</name>
    <dbReference type="NCBI Taxonomy" id="390850"/>
    <lineage>
        <taxon>Eukaryota</taxon>
        <taxon>Metazoa</taxon>
        <taxon>Ecdysozoa</taxon>
        <taxon>Nematoda</taxon>
        <taxon>Chromadorea</taxon>
        <taxon>Rhabditida</taxon>
        <taxon>Tylenchina</taxon>
        <taxon>Tylenchomorpha</taxon>
        <taxon>Tylenchoidea</taxon>
        <taxon>Meloidogynidae</taxon>
        <taxon>Meloidogyninae</taxon>
        <taxon>Meloidogyne</taxon>
    </lineage>
</organism>
<gene>
    <name evidence="3" type="ORF">MENT_LOCUS57574</name>
</gene>
<comment type="caution">
    <text evidence="3">The sequence shown here is derived from an EMBL/GenBank/DDBJ whole genome shotgun (WGS) entry which is preliminary data.</text>
</comment>
<feature type="compositionally biased region" description="Polar residues" evidence="2">
    <location>
        <begin position="40"/>
        <end position="53"/>
    </location>
</feature>
<evidence type="ECO:0000313" key="4">
    <source>
        <dbReference type="Proteomes" id="UP000580250"/>
    </source>
</evidence>
<dbReference type="AlphaFoldDB" id="A0A6V7XXB2"/>
<reference evidence="3 4" key="1">
    <citation type="submission" date="2020-08" db="EMBL/GenBank/DDBJ databases">
        <authorList>
            <person name="Koutsovoulos G."/>
            <person name="Danchin GJ E."/>
        </authorList>
    </citation>
    <scope>NUCLEOTIDE SEQUENCE [LARGE SCALE GENOMIC DNA]</scope>
</reference>
<keyword evidence="1" id="KW-0175">Coiled coil</keyword>
<name>A0A6V7XXB2_MELEN</name>
<dbReference type="EMBL" id="CAJEWN010002476">
    <property type="protein sequence ID" value="CAD2203871.1"/>
    <property type="molecule type" value="Genomic_DNA"/>
</dbReference>
<protein>
    <submittedName>
        <fullName evidence="3">Uncharacterized protein</fullName>
    </submittedName>
</protein>